<keyword evidence="2" id="KW-1185">Reference proteome</keyword>
<gene>
    <name evidence="1" type="ORF">RGF97_23620</name>
</gene>
<dbReference type="Proteomes" id="UP001250858">
    <property type="component" value="Chromosome"/>
</dbReference>
<reference evidence="1 2" key="1">
    <citation type="submission" date="2023-09" db="EMBL/GenBank/DDBJ databases">
        <title>Complete genome of Streptomyces roseicoloratus T14.</title>
        <authorList>
            <person name="Bashizi T."/>
            <person name="Kim M.-J."/>
            <person name="Lee G."/>
            <person name="Tagele S.B."/>
            <person name="Shin J.-H."/>
        </authorList>
    </citation>
    <scope>NUCLEOTIDE SEQUENCE [LARGE SCALE GENOMIC DNA]</scope>
    <source>
        <strain evidence="1 2">T14</strain>
    </source>
</reference>
<organism evidence="1 2">
    <name type="scientific">Streptomyces roseicoloratus</name>
    <dbReference type="NCBI Taxonomy" id="2508722"/>
    <lineage>
        <taxon>Bacteria</taxon>
        <taxon>Bacillati</taxon>
        <taxon>Actinomycetota</taxon>
        <taxon>Actinomycetes</taxon>
        <taxon>Kitasatosporales</taxon>
        <taxon>Streptomycetaceae</taxon>
        <taxon>Streptomyces</taxon>
    </lineage>
</organism>
<evidence type="ECO:0000313" key="2">
    <source>
        <dbReference type="Proteomes" id="UP001250858"/>
    </source>
</evidence>
<accession>A0ABY9RZT2</accession>
<name>A0ABY9RZT2_9ACTN</name>
<evidence type="ECO:0000313" key="1">
    <source>
        <dbReference type="EMBL" id="WMX47203.1"/>
    </source>
</evidence>
<proteinExistence type="predicted"/>
<dbReference type="RefSeq" id="WP_309549344.1">
    <property type="nucleotide sequence ID" value="NZ_CP133762.1"/>
</dbReference>
<dbReference type="EMBL" id="CP133762">
    <property type="protein sequence ID" value="WMX47203.1"/>
    <property type="molecule type" value="Genomic_DNA"/>
</dbReference>
<sequence length="59" mass="6047">MPGVTGFKGIKALGGVKTTAKPLVKAGNADDFLEIAGGAATEIIGVNGIRDNRFWVCVT</sequence>
<protein>
    <submittedName>
        <fullName evidence="1">Uncharacterized protein</fullName>
    </submittedName>
</protein>